<name>A0A1I2MYL5_9BACT</name>
<keyword evidence="2" id="KW-1133">Transmembrane helix</keyword>
<evidence type="ECO:0000313" key="3">
    <source>
        <dbReference type="EMBL" id="SFF96695.1"/>
    </source>
</evidence>
<feature type="transmembrane region" description="Helical" evidence="2">
    <location>
        <begin position="5"/>
        <end position="21"/>
    </location>
</feature>
<feature type="transmembrane region" description="Helical" evidence="2">
    <location>
        <begin position="362"/>
        <end position="379"/>
    </location>
</feature>
<dbReference type="InterPro" id="IPR051533">
    <property type="entry name" value="WaaL-like"/>
</dbReference>
<feature type="transmembrane region" description="Helical" evidence="2">
    <location>
        <begin position="168"/>
        <end position="185"/>
    </location>
</feature>
<keyword evidence="2" id="KW-0812">Transmembrane</keyword>
<feature type="transmembrane region" description="Helical" evidence="2">
    <location>
        <begin position="192"/>
        <end position="208"/>
    </location>
</feature>
<accession>A0A1I2MYL5</accession>
<gene>
    <name evidence="3" type="ORF">SAMN05421739_101533</name>
</gene>
<dbReference type="GO" id="GO:0016874">
    <property type="term" value="F:ligase activity"/>
    <property type="evidence" value="ECO:0007669"/>
    <property type="project" value="UniProtKB-KW"/>
</dbReference>
<keyword evidence="2" id="KW-0472">Membrane</keyword>
<feature type="transmembrane region" description="Helical" evidence="2">
    <location>
        <begin position="214"/>
        <end position="230"/>
    </location>
</feature>
<feature type="transmembrane region" description="Helical" evidence="2">
    <location>
        <begin position="98"/>
        <end position="116"/>
    </location>
</feature>
<organism evidence="3 4">
    <name type="scientific">Pontibacter chinhatensis</name>
    <dbReference type="NCBI Taxonomy" id="1436961"/>
    <lineage>
        <taxon>Bacteria</taxon>
        <taxon>Pseudomonadati</taxon>
        <taxon>Bacteroidota</taxon>
        <taxon>Cytophagia</taxon>
        <taxon>Cytophagales</taxon>
        <taxon>Hymenobacteraceae</taxon>
        <taxon>Pontibacter</taxon>
    </lineage>
</organism>
<feature type="transmembrane region" description="Helical" evidence="2">
    <location>
        <begin position="128"/>
        <end position="148"/>
    </location>
</feature>
<dbReference type="OrthoDB" id="850738at2"/>
<dbReference type="EMBL" id="FOOT01000001">
    <property type="protein sequence ID" value="SFF96695.1"/>
    <property type="molecule type" value="Genomic_DNA"/>
</dbReference>
<reference evidence="4" key="1">
    <citation type="submission" date="2016-10" db="EMBL/GenBank/DDBJ databases">
        <authorList>
            <person name="Varghese N."/>
            <person name="Submissions S."/>
        </authorList>
    </citation>
    <scope>NUCLEOTIDE SEQUENCE [LARGE SCALE GENOMIC DNA]</scope>
    <source>
        <strain evidence="4">LP51</strain>
    </source>
</reference>
<evidence type="ECO:0000256" key="1">
    <source>
        <dbReference type="SAM" id="MobiDB-lite"/>
    </source>
</evidence>
<protein>
    <submittedName>
        <fullName evidence="3">O-antigen ligase</fullName>
    </submittedName>
</protein>
<dbReference type="RefSeq" id="WP_092098736.1">
    <property type="nucleotide sequence ID" value="NZ_FOOT01000001.1"/>
</dbReference>
<dbReference type="PANTHER" id="PTHR37422:SF17">
    <property type="entry name" value="O-ANTIGEN LIGASE"/>
    <property type="match status" value="1"/>
</dbReference>
<keyword evidence="3" id="KW-0436">Ligase</keyword>
<feature type="region of interest" description="Disordered" evidence="1">
    <location>
        <begin position="405"/>
        <end position="430"/>
    </location>
</feature>
<dbReference type="AlphaFoldDB" id="A0A1I2MYL5"/>
<feature type="transmembrane region" description="Helical" evidence="2">
    <location>
        <begin position="237"/>
        <end position="256"/>
    </location>
</feature>
<dbReference type="Proteomes" id="UP000198724">
    <property type="component" value="Unassembled WGS sequence"/>
</dbReference>
<sequence>MAPFFLLLELLSYAFIVYLFLKKKDLAILYLPVVFFTRSVIDPVLPAITFYFSMTALVFSFVFRNPYYFKQNVPAFLLFLYFLVLLPRSTNLEFIRPYVFSVLWLFTLVPMISTIYQKHSREEIFYELKNAALLILILFIANVVVSTLKGFSPTEMYGITTGILYGNVYAAGFNILTYCIFVVALSSIHHRSFFNLVVLVTAVSFLLLSLRRSVIGMSFLGVAIAYFTLLTREKAKMFVLAGVLIFTIGTVLYSATDLADSFKERYELRKLDERELEEESRFLEYELLYKDMFVYYDYSPLIGYEPFNSWGNYGRGALEDRSLHGDLTSITHSSGLIGLCLYLLMVFTAFRSAWRAAETRTDLLIILFSAISFAAYTLTGRYTEIGSMMMLYLVLLLPLSNNDKETDEEEVEEEQEDLPAISNALTTHVY</sequence>
<proteinExistence type="predicted"/>
<feature type="transmembrane region" description="Helical" evidence="2">
    <location>
        <begin position="41"/>
        <end position="63"/>
    </location>
</feature>
<keyword evidence="4" id="KW-1185">Reference proteome</keyword>
<feature type="transmembrane region" description="Helical" evidence="2">
    <location>
        <begin position="75"/>
        <end position="92"/>
    </location>
</feature>
<dbReference type="PANTHER" id="PTHR37422">
    <property type="entry name" value="TEICHURONIC ACID BIOSYNTHESIS PROTEIN TUAE"/>
    <property type="match status" value="1"/>
</dbReference>
<evidence type="ECO:0000256" key="2">
    <source>
        <dbReference type="SAM" id="Phobius"/>
    </source>
</evidence>
<evidence type="ECO:0000313" key="4">
    <source>
        <dbReference type="Proteomes" id="UP000198724"/>
    </source>
</evidence>
<dbReference type="STRING" id="1436961.SAMN05421739_101533"/>
<feature type="compositionally biased region" description="Acidic residues" evidence="1">
    <location>
        <begin position="405"/>
        <end position="417"/>
    </location>
</feature>
<feature type="transmembrane region" description="Helical" evidence="2">
    <location>
        <begin position="330"/>
        <end position="350"/>
    </location>
</feature>